<dbReference type="InterPro" id="IPR036236">
    <property type="entry name" value="Znf_C2H2_sf"/>
</dbReference>
<keyword evidence="9" id="KW-0238">DNA-binding</keyword>
<evidence type="ECO:0000256" key="6">
    <source>
        <dbReference type="ARBA" id="ARBA00022771"/>
    </source>
</evidence>
<dbReference type="SMART" id="SM00355">
    <property type="entry name" value="ZnF_C2H2"/>
    <property type="match status" value="12"/>
</dbReference>
<dbReference type="Pfam" id="PF01352">
    <property type="entry name" value="KRAB"/>
    <property type="match status" value="1"/>
</dbReference>
<dbReference type="GeneTree" id="ENSGT01150000286941"/>
<dbReference type="GO" id="GO:0008270">
    <property type="term" value="F:zinc ion binding"/>
    <property type="evidence" value="ECO:0007669"/>
    <property type="project" value="UniProtKB-KW"/>
</dbReference>
<protein>
    <recommendedName>
        <fullName evidence="14">C2H2-type domain-containing protein</fullName>
    </recommendedName>
</protein>
<dbReference type="Pfam" id="PF00096">
    <property type="entry name" value="zf-C2H2"/>
    <property type="match status" value="9"/>
</dbReference>
<evidence type="ECO:0000256" key="2">
    <source>
        <dbReference type="ARBA" id="ARBA00004123"/>
    </source>
</evidence>
<dbReference type="GO" id="GO:0003700">
    <property type="term" value="F:DNA-binding transcription factor activity"/>
    <property type="evidence" value="ECO:0007669"/>
    <property type="project" value="TreeGrafter"/>
</dbReference>
<keyword evidence="7" id="KW-0862">Zinc</keyword>
<dbReference type="Gene3D" id="3.30.160.60">
    <property type="entry name" value="Classic Zinc Finger"/>
    <property type="match status" value="12"/>
</dbReference>
<keyword evidence="16" id="KW-1185">Reference proteome</keyword>
<dbReference type="Gene3D" id="6.10.140.140">
    <property type="match status" value="1"/>
</dbReference>
<dbReference type="InterPro" id="IPR001909">
    <property type="entry name" value="KRAB"/>
</dbReference>
<keyword evidence="11" id="KW-0539">Nucleus</keyword>
<comment type="similarity">
    <text evidence="3">Belongs to the krueppel C2H2-type zinc-finger protein family.</text>
</comment>
<evidence type="ECO:0000256" key="13">
    <source>
        <dbReference type="SAM" id="MobiDB-lite"/>
    </source>
</evidence>
<evidence type="ECO:0000256" key="5">
    <source>
        <dbReference type="ARBA" id="ARBA00022737"/>
    </source>
</evidence>
<dbReference type="PANTHER" id="PTHR24404:SF41">
    <property type="entry name" value="ZINC FINGER PROTEIN 613"/>
    <property type="match status" value="1"/>
</dbReference>
<dbReference type="FunFam" id="3.30.160.60:FF:000016">
    <property type="entry name" value="zinc finger protein 37 homolog"/>
    <property type="match status" value="1"/>
</dbReference>
<dbReference type="FunFam" id="3.30.160.60:FF:002090">
    <property type="entry name" value="Zinc finger protein 473"/>
    <property type="match status" value="1"/>
</dbReference>
<accession>A0A8C5Q737</accession>
<evidence type="ECO:0000256" key="10">
    <source>
        <dbReference type="ARBA" id="ARBA00023163"/>
    </source>
</evidence>
<dbReference type="FunFam" id="3.30.160.60:FF:001119">
    <property type="entry name" value="zinc finger protein 408"/>
    <property type="match status" value="1"/>
</dbReference>
<feature type="domain" description="C2H2-type" evidence="14">
    <location>
        <begin position="676"/>
        <end position="703"/>
    </location>
</feature>
<dbReference type="Proteomes" id="UP000694569">
    <property type="component" value="Unplaced"/>
</dbReference>
<comment type="function">
    <text evidence="1">May be involved in transcriptional regulation.</text>
</comment>
<feature type="domain" description="C2H2-type" evidence="14">
    <location>
        <begin position="704"/>
        <end position="731"/>
    </location>
</feature>
<keyword evidence="10" id="KW-0804">Transcription</keyword>
<keyword evidence="4" id="KW-0479">Metal-binding</keyword>
<dbReference type="FunFam" id="3.30.160.60:FF:000060">
    <property type="entry name" value="zinc finger protein 436"/>
    <property type="match status" value="1"/>
</dbReference>
<evidence type="ECO:0000313" key="16">
    <source>
        <dbReference type="Proteomes" id="UP000694569"/>
    </source>
</evidence>
<keyword evidence="8" id="KW-0805">Transcription regulation</keyword>
<name>A0A8C5Q737_9ANUR</name>
<evidence type="ECO:0000256" key="8">
    <source>
        <dbReference type="ARBA" id="ARBA00023015"/>
    </source>
</evidence>
<dbReference type="Ensembl" id="ENSLLET00000034736.1">
    <property type="protein sequence ID" value="ENSLLEP00000033462.1"/>
    <property type="gene ID" value="ENSLLEG00000021004.1"/>
</dbReference>
<feature type="domain" description="C2H2-type" evidence="14">
    <location>
        <begin position="592"/>
        <end position="619"/>
    </location>
</feature>
<dbReference type="SUPFAM" id="SSF57667">
    <property type="entry name" value="beta-beta-alpha zinc fingers"/>
    <property type="match status" value="7"/>
</dbReference>
<dbReference type="InterPro" id="IPR013087">
    <property type="entry name" value="Znf_C2H2_type"/>
</dbReference>
<dbReference type="FunFam" id="3.30.160.60:FF:000681">
    <property type="entry name" value="zinc finger protein 205 isoform X1"/>
    <property type="match status" value="1"/>
</dbReference>
<dbReference type="InterPro" id="IPR050589">
    <property type="entry name" value="Ikaros_C2H2-ZF"/>
</dbReference>
<dbReference type="PROSITE" id="PS50157">
    <property type="entry name" value="ZINC_FINGER_C2H2_2"/>
    <property type="match status" value="12"/>
</dbReference>
<dbReference type="FunFam" id="3.30.160.60:FF:000710">
    <property type="entry name" value="Zinc finger protein 768"/>
    <property type="match status" value="1"/>
</dbReference>
<dbReference type="GO" id="GO:0005634">
    <property type="term" value="C:nucleus"/>
    <property type="evidence" value="ECO:0007669"/>
    <property type="project" value="UniProtKB-SubCell"/>
</dbReference>
<evidence type="ECO:0000256" key="11">
    <source>
        <dbReference type="ARBA" id="ARBA00023242"/>
    </source>
</evidence>
<feature type="domain" description="C2H2-type" evidence="14">
    <location>
        <begin position="539"/>
        <end position="566"/>
    </location>
</feature>
<dbReference type="GO" id="GO:0000978">
    <property type="term" value="F:RNA polymerase II cis-regulatory region sequence-specific DNA binding"/>
    <property type="evidence" value="ECO:0007669"/>
    <property type="project" value="TreeGrafter"/>
</dbReference>
<comment type="subcellular location">
    <subcellularLocation>
        <location evidence="2">Nucleus</location>
    </subcellularLocation>
</comment>
<feature type="region of interest" description="Disordered" evidence="13">
    <location>
        <begin position="338"/>
        <end position="365"/>
    </location>
</feature>
<evidence type="ECO:0000256" key="9">
    <source>
        <dbReference type="ARBA" id="ARBA00023125"/>
    </source>
</evidence>
<dbReference type="OrthoDB" id="3156061at2759"/>
<feature type="domain" description="C2H2-type" evidence="14">
    <location>
        <begin position="732"/>
        <end position="759"/>
    </location>
</feature>
<dbReference type="PANTHER" id="PTHR24404">
    <property type="entry name" value="ZINC FINGER PROTEIN"/>
    <property type="match status" value="1"/>
</dbReference>
<dbReference type="FunFam" id="3.30.160.60:FF:000557">
    <property type="entry name" value="zinc finger and SCAN domain-containing protein 29"/>
    <property type="match status" value="1"/>
</dbReference>
<feature type="domain" description="C2H2-type" evidence="14">
    <location>
        <begin position="816"/>
        <end position="843"/>
    </location>
</feature>
<dbReference type="SUPFAM" id="SSF109640">
    <property type="entry name" value="KRAB domain (Kruppel-associated box)"/>
    <property type="match status" value="1"/>
</dbReference>
<feature type="domain" description="C2H2-type" evidence="14">
    <location>
        <begin position="844"/>
        <end position="871"/>
    </location>
</feature>
<evidence type="ECO:0000313" key="15">
    <source>
        <dbReference type="Ensembl" id="ENSLLEP00000033462.1"/>
    </source>
</evidence>
<dbReference type="CDD" id="cd07765">
    <property type="entry name" value="KRAB_A-box"/>
    <property type="match status" value="1"/>
</dbReference>
<reference evidence="15" key="1">
    <citation type="submission" date="2025-08" db="UniProtKB">
        <authorList>
            <consortium name="Ensembl"/>
        </authorList>
    </citation>
    <scope>IDENTIFICATION</scope>
</reference>
<evidence type="ECO:0000256" key="1">
    <source>
        <dbReference type="ARBA" id="ARBA00003767"/>
    </source>
</evidence>
<evidence type="ECO:0000256" key="7">
    <source>
        <dbReference type="ARBA" id="ARBA00022833"/>
    </source>
</evidence>
<feature type="domain" description="C2H2-type" evidence="14">
    <location>
        <begin position="620"/>
        <end position="647"/>
    </location>
</feature>
<dbReference type="PROSITE" id="PS00028">
    <property type="entry name" value="ZINC_FINGER_C2H2_1"/>
    <property type="match status" value="11"/>
</dbReference>
<dbReference type="InterPro" id="IPR036051">
    <property type="entry name" value="KRAB_dom_sf"/>
</dbReference>
<feature type="domain" description="C2H2-type" evidence="14">
    <location>
        <begin position="648"/>
        <end position="675"/>
    </location>
</feature>
<reference evidence="15" key="2">
    <citation type="submission" date="2025-09" db="UniProtKB">
        <authorList>
            <consortium name="Ensembl"/>
        </authorList>
    </citation>
    <scope>IDENTIFICATION</scope>
</reference>
<evidence type="ECO:0000256" key="12">
    <source>
        <dbReference type="PROSITE-ProRule" id="PRU00042"/>
    </source>
</evidence>
<keyword evidence="6 12" id="KW-0863">Zinc-finger</keyword>
<proteinExistence type="inferred from homology"/>
<dbReference type="FunFam" id="3.30.160.60:FF:000522">
    <property type="entry name" value="zinc finger protein 285"/>
    <property type="match status" value="1"/>
</dbReference>
<feature type="domain" description="C2H2-type" evidence="14">
    <location>
        <begin position="760"/>
        <end position="787"/>
    </location>
</feature>
<feature type="domain" description="C2H2-type" evidence="14">
    <location>
        <begin position="564"/>
        <end position="591"/>
    </location>
</feature>
<feature type="region of interest" description="Disordered" evidence="13">
    <location>
        <begin position="411"/>
        <end position="435"/>
    </location>
</feature>
<sequence length="872" mass="99104">MSKEKARDPLSQRILDLTLEIIFLLTGEDHVVVKIHEMITDKGCHQISEGGYCRLQSFNTDLPPHPGIHKKNNEKILESTNKIIRLLTGEVPIRCEDVSVYLSMEEWEYVERHKELYEDIMREHHQPIVTHDTVVPGELHAPIYYFGFGTGNKTSCREDHLKNRVGSVSSPEEKYLNKARKWKVESVSSTEAESLTFKERYFPEKDIYPNAEYTEYFPIVKEEPDPSEEDTNLYKPPEDTQIEWPPDNILEYLKAPPNLLEINHSESLIESRNLDQSVYSYSDFGTENRTSWREKYLNKSIAGRAESVTSTEKESLPFNERSVPEKDIYPTVERNKYPPTYIKEEPDSCEEETLADTDLYKPTEHTQTQYTSSFTGAETDSHGEISHPAIYPSLDHTKTKYISTDFKKESPTYEKGRFTDPDIYKSPEDTQTEWPPDNIVEYLKAPSNLLEINHSKSLIESRKPDQSVYYTGLIMYDSVYNGNSASPSEMGKVSYSVSDLEIYGKNARGEPFLSNFGGGNSTTKSAHKHHHVHNEEQPFSCPEYGKPFTDNIVLKKHQTTHTGKKCPECGKCFTKASNLTAHKRIHTGEKPFKCTECGKGLTRASHLARHKIVHTGEKPFNCTDCGHFFADTTSLARHKVIHTGEKPFKCNACGKCFNQVSTLLTHKNIHIGKKPINCTECGKGFTKASSLKVHKRTHTGEKPFKCTECGKCLTRASYLARHIILHTGVKPFKCTECGKCLTRASHLARHKRIHTGEKPFKCTECEKCFNRASHLARHKIIHTGEKPFKCTECGKCLTRASHLARHKLIHTGEKSFKCAECGNFFADATSLARHKVIHTGEKPFKCTACGKCFTQCASLARHRIVHIGGKNI</sequence>
<dbReference type="GO" id="GO:0006357">
    <property type="term" value="P:regulation of transcription by RNA polymerase II"/>
    <property type="evidence" value="ECO:0007669"/>
    <property type="project" value="TreeGrafter"/>
</dbReference>
<feature type="domain" description="C2H2-type" evidence="14">
    <location>
        <begin position="788"/>
        <end position="815"/>
    </location>
</feature>
<keyword evidence="5" id="KW-0677">Repeat</keyword>
<feature type="compositionally biased region" description="Basic and acidic residues" evidence="13">
    <location>
        <begin position="411"/>
        <end position="428"/>
    </location>
</feature>
<evidence type="ECO:0000256" key="4">
    <source>
        <dbReference type="ARBA" id="ARBA00022723"/>
    </source>
</evidence>
<evidence type="ECO:0000259" key="14">
    <source>
        <dbReference type="PROSITE" id="PS50157"/>
    </source>
</evidence>
<evidence type="ECO:0000256" key="3">
    <source>
        <dbReference type="ARBA" id="ARBA00006991"/>
    </source>
</evidence>
<dbReference type="AlphaFoldDB" id="A0A8C5Q737"/>
<dbReference type="FunFam" id="3.30.160.60:FF:000478">
    <property type="entry name" value="Zinc finger protein 133"/>
    <property type="match status" value="1"/>
</dbReference>
<organism evidence="15 16">
    <name type="scientific">Leptobrachium leishanense</name>
    <name type="common">Leishan spiny toad</name>
    <dbReference type="NCBI Taxonomy" id="445787"/>
    <lineage>
        <taxon>Eukaryota</taxon>
        <taxon>Metazoa</taxon>
        <taxon>Chordata</taxon>
        <taxon>Craniata</taxon>
        <taxon>Vertebrata</taxon>
        <taxon>Euteleostomi</taxon>
        <taxon>Amphibia</taxon>
        <taxon>Batrachia</taxon>
        <taxon>Anura</taxon>
        <taxon>Pelobatoidea</taxon>
        <taxon>Megophryidae</taxon>
        <taxon>Leptobrachium</taxon>
    </lineage>
</organism>
<dbReference type="FunFam" id="3.30.160.60:FF:000038">
    <property type="entry name" value="Zinc finger protein 624"/>
    <property type="match status" value="1"/>
</dbReference>
<dbReference type="FunFam" id="3.30.160.60:FF:001480">
    <property type="entry name" value="Si:cabz01071911.3"/>
    <property type="match status" value="1"/>
</dbReference>